<keyword evidence="2" id="KW-1185">Reference proteome</keyword>
<accession>A0ABS9BMW5</accession>
<evidence type="ECO:0000313" key="1">
    <source>
        <dbReference type="EMBL" id="MCF1716852.1"/>
    </source>
</evidence>
<reference evidence="1 2" key="1">
    <citation type="submission" date="2022-01" db="EMBL/GenBank/DDBJ databases">
        <title>Flavihumibacter sp. nov., isolated from sediment of a river.</title>
        <authorList>
            <person name="Liu H."/>
        </authorList>
    </citation>
    <scope>NUCLEOTIDE SEQUENCE [LARGE SCALE GENOMIC DNA]</scope>
    <source>
        <strain evidence="1 2">RY-1</strain>
    </source>
</reference>
<evidence type="ECO:0000313" key="2">
    <source>
        <dbReference type="Proteomes" id="UP001200145"/>
    </source>
</evidence>
<sequence>MAQAGHQIFPTERQALNVSGNMKQSSILIILSLTTISLFGQNDSAYWALISKKIRGMEPNGIIYYSNRLPKNIVNNSINELRKSTFEDAKALTGIKDYSLTNSEVRYIRRRMKEAVFEILPNSLIPMSIAVESDSIVNQINSLNSIIRDSVLGLIPGQRPKTPVLKWAYYFSNPVYLRNNSMLFYFFMYIRNSSGGHSFGIRRLVNGQWENELYLLGGDW</sequence>
<dbReference type="Proteomes" id="UP001200145">
    <property type="component" value="Unassembled WGS sequence"/>
</dbReference>
<comment type="caution">
    <text evidence="1">The sequence shown here is derived from an EMBL/GenBank/DDBJ whole genome shotgun (WGS) entry which is preliminary data.</text>
</comment>
<dbReference type="RefSeq" id="WP_234868382.1">
    <property type="nucleotide sequence ID" value="NZ_JAKEVY010000007.1"/>
</dbReference>
<proteinExistence type="predicted"/>
<dbReference type="EMBL" id="JAKEVY010000007">
    <property type="protein sequence ID" value="MCF1716852.1"/>
    <property type="molecule type" value="Genomic_DNA"/>
</dbReference>
<protein>
    <recommendedName>
        <fullName evidence="3">DUF2927 domain-containing protein</fullName>
    </recommendedName>
</protein>
<evidence type="ECO:0008006" key="3">
    <source>
        <dbReference type="Google" id="ProtNLM"/>
    </source>
</evidence>
<name>A0ABS9BMW5_9BACT</name>
<organism evidence="1 2">
    <name type="scientific">Flavihumibacter fluminis</name>
    <dbReference type="NCBI Taxonomy" id="2909236"/>
    <lineage>
        <taxon>Bacteria</taxon>
        <taxon>Pseudomonadati</taxon>
        <taxon>Bacteroidota</taxon>
        <taxon>Chitinophagia</taxon>
        <taxon>Chitinophagales</taxon>
        <taxon>Chitinophagaceae</taxon>
        <taxon>Flavihumibacter</taxon>
    </lineage>
</organism>
<gene>
    <name evidence="1" type="ORF">L0U88_19575</name>
</gene>